<evidence type="ECO:0000313" key="2">
    <source>
        <dbReference type="Proteomes" id="UP000516438"/>
    </source>
</evidence>
<reference evidence="1 2" key="1">
    <citation type="submission" date="2020-07" db="EMBL/GenBank/DDBJ databases">
        <title>Complete genome and description of Chryseobacterium manosquense strain Marseille-Q2069 sp. nov.</title>
        <authorList>
            <person name="Boxberger M."/>
        </authorList>
    </citation>
    <scope>NUCLEOTIDE SEQUENCE [LARGE SCALE GENOMIC DNA]</scope>
    <source>
        <strain evidence="1 2">Marseille-Q2069</strain>
    </source>
</reference>
<protein>
    <submittedName>
        <fullName evidence="1">Uncharacterized protein</fullName>
    </submittedName>
</protein>
<dbReference type="EMBL" id="CP060203">
    <property type="protein sequence ID" value="QNS40147.1"/>
    <property type="molecule type" value="Genomic_DNA"/>
</dbReference>
<proteinExistence type="predicted"/>
<gene>
    <name evidence="1" type="ORF">H0S70_06960</name>
</gene>
<organism evidence="1 2">
    <name type="scientific">Chryseobacterium manosquense</name>
    <dbReference type="NCBI Taxonomy" id="2754694"/>
    <lineage>
        <taxon>Bacteria</taxon>
        <taxon>Pseudomonadati</taxon>
        <taxon>Bacteroidota</taxon>
        <taxon>Flavobacteriia</taxon>
        <taxon>Flavobacteriales</taxon>
        <taxon>Weeksellaceae</taxon>
        <taxon>Chryseobacterium group</taxon>
        <taxon>Chryseobacterium</taxon>
    </lineage>
</organism>
<dbReference type="AlphaFoldDB" id="A0A7H1DT39"/>
<sequence length="60" mass="6718">MSYQKILDAIPKAEILKYLKKNTSLNTGGREVGASTASRKAMIRKMHEIPVKNSKNEKSI</sequence>
<dbReference type="Proteomes" id="UP000516438">
    <property type="component" value="Chromosome"/>
</dbReference>
<dbReference type="RefSeq" id="WP_188320272.1">
    <property type="nucleotide sequence ID" value="NZ_CP060203.1"/>
</dbReference>
<keyword evidence="2" id="KW-1185">Reference proteome</keyword>
<evidence type="ECO:0000313" key="1">
    <source>
        <dbReference type="EMBL" id="QNS40147.1"/>
    </source>
</evidence>
<dbReference type="KEGG" id="cmaq:H0S70_06960"/>
<accession>A0A7H1DT39</accession>
<name>A0A7H1DT39_9FLAO</name>